<name>A0A6L6IVK6_9RHOB</name>
<evidence type="ECO:0000259" key="2">
    <source>
        <dbReference type="Pfam" id="PF07179"/>
    </source>
</evidence>
<feature type="compositionally biased region" description="Pro residues" evidence="1">
    <location>
        <begin position="228"/>
        <end position="250"/>
    </location>
</feature>
<dbReference type="RefSeq" id="WP_155043530.1">
    <property type="nucleotide sequence ID" value="NZ_WMIH01000002.1"/>
</dbReference>
<dbReference type="EMBL" id="WMII01000003">
    <property type="protein sequence ID" value="MTH63618.1"/>
    <property type="molecule type" value="Genomic_DNA"/>
</dbReference>
<dbReference type="AlphaFoldDB" id="A0A6L6IVK6"/>
<evidence type="ECO:0000313" key="4">
    <source>
        <dbReference type="Proteomes" id="UP000478740"/>
    </source>
</evidence>
<proteinExistence type="predicted"/>
<sequence length="250" mass="26390">MTPLDQLCQIPFHDAPAAARARILSRIADTEFFAALTHEPAGDQAELQIFALPDGPVALACDAEERLAGFLGGPVAYLALPGRILAGALAAEGRGLLINPGHPSEMLLDSALLAWLVQTLQAQPSLAPDEAPRAITPPDADAAQRLAAPLGQRLGDMRDLVRAAGLMACEWADGRKNHLLVLRDVPQDRRDAVAKAFAELLAFLPEAPGGTDIAFSDQDLPAQALPIIAPPVAPEPPAPQRDPNAPPRLR</sequence>
<gene>
    <name evidence="3" type="ORF">GL284_04955</name>
</gene>
<evidence type="ECO:0000313" key="3">
    <source>
        <dbReference type="EMBL" id="MTH63618.1"/>
    </source>
</evidence>
<keyword evidence="4" id="KW-1185">Reference proteome</keyword>
<organism evidence="3 4">
    <name type="scientific">Paracoccus shanxieyensis</name>
    <dbReference type="NCBI Taxonomy" id="2675752"/>
    <lineage>
        <taxon>Bacteria</taxon>
        <taxon>Pseudomonadati</taxon>
        <taxon>Pseudomonadota</taxon>
        <taxon>Alphaproteobacteria</taxon>
        <taxon>Rhodobacterales</taxon>
        <taxon>Paracoccaceae</taxon>
        <taxon>Paracoccus</taxon>
    </lineage>
</organism>
<evidence type="ECO:0000256" key="1">
    <source>
        <dbReference type="SAM" id="MobiDB-lite"/>
    </source>
</evidence>
<dbReference type="Pfam" id="PF07179">
    <property type="entry name" value="SseB"/>
    <property type="match status" value="1"/>
</dbReference>
<feature type="region of interest" description="Disordered" evidence="1">
    <location>
        <begin position="225"/>
        <end position="250"/>
    </location>
</feature>
<comment type="caution">
    <text evidence="3">The sequence shown here is derived from an EMBL/GenBank/DDBJ whole genome shotgun (WGS) entry which is preliminary data.</text>
</comment>
<dbReference type="Proteomes" id="UP000478740">
    <property type="component" value="Unassembled WGS sequence"/>
</dbReference>
<reference evidence="3 4" key="1">
    <citation type="submission" date="2019-11" db="EMBL/GenBank/DDBJ databases">
        <authorList>
            <person name="Dong K."/>
        </authorList>
    </citation>
    <scope>NUCLEOTIDE SEQUENCE [LARGE SCALE GENOMIC DNA]</scope>
    <source>
        <strain evidence="3 4">DK608</strain>
    </source>
</reference>
<dbReference type="InterPro" id="IPR009839">
    <property type="entry name" value="SseB_N"/>
</dbReference>
<feature type="domain" description="SseB protein N-terminal" evidence="2">
    <location>
        <begin position="16"/>
        <end position="115"/>
    </location>
</feature>
<protein>
    <recommendedName>
        <fullName evidence="2">SseB protein N-terminal domain-containing protein</fullName>
    </recommendedName>
</protein>
<accession>A0A6L6IVK6</accession>